<dbReference type="RefSeq" id="WP_048437246.1">
    <property type="nucleotide sequence ID" value="NZ_LWHQ01000092.1"/>
</dbReference>
<comment type="caution">
    <text evidence="2">The sequence shown here is derived from an EMBL/GenBank/DDBJ whole genome shotgun (WGS) entry which is preliminary data.</text>
</comment>
<feature type="chain" id="PRO_5008105347" description="GH26 domain-containing protein" evidence="1">
    <location>
        <begin position="20"/>
        <end position="401"/>
    </location>
</feature>
<reference evidence="2 3" key="1">
    <citation type="submission" date="2016-04" db="EMBL/GenBank/DDBJ databases">
        <authorList>
            <person name="Evans L.H."/>
            <person name="Alamgir A."/>
            <person name="Owens N."/>
            <person name="Weber N.D."/>
            <person name="Virtaneva K."/>
            <person name="Barbian K."/>
            <person name="Babar A."/>
            <person name="Rosenke K."/>
        </authorList>
    </citation>
    <scope>NUCLEOTIDE SEQUENCE [LARGE SCALE GENOMIC DNA]</scope>
    <source>
        <strain evidence="2 3">PMB02</strain>
    </source>
</reference>
<protein>
    <recommendedName>
        <fullName evidence="4">GH26 domain-containing protein</fullName>
    </recommendedName>
</protein>
<gene>
    <name evidence="2" type="ORF">A5481_30865</name>
</gene>
<dbReference type="EMBL" id="LWHQ01000092">
    <property type="protein sequence ID" value="OAS13870.1"/>
    <property type="molecule type" value="Genomic_DNA"/>
</dbReference>
<dbReference type="Proteomes" id="UP000078316">
    <property type="component" value="Unassembled WGS sequence"/>
</dbReference>
<name>A0A179RX17_9HYPH</name>
<evidence type="ECO:0008006" key="4">
    <source>
        <dbReference type="Google" id="ProtNLM"/>
    </source>
</evidence>
<evidence type="ECO:0000313" key="2">
    <source>
        <dbReference type="EMBL" id="OAS13870.1"/>
    </source>
</evidence>
<sequence length="401" mass="42039">MRLILALAVLAVPVGTQFAIQSAAGRDIVPKGAGTGLAVIVPGAQDRILPVGIAENVLRIKSDCAAALHGDPPFGCDQSVQVVAQPAIPAVGSAPPGPAARQPDAAVSLGGTSGFESLAAPSASAQFRASGRGGYYLHYSATDNPQLPAIARAFAGTGPGVAEISFGGGFNAGFWSTDWRRQVIAKGFQPTAVIVNIDLSATAFTTKWQSYADFKLFVDAARRDGGVKTLAPITSPNQSGGSGAAGDATSVAVIHPWSDAWWDDVRAAALYGGGIALDGPPKFYFEGLPTAVQQKAYQQFTKDVIAWGHANNLWVSVLVSPYHEKNFQAYAQRFYDSLRAADRLPSHWAVVNYNACGRASGFQDDCKPDAAAYYSTVGTEGATNTQAAVALWYARHARVRP</sequence>
<feature type="signal peptide" evidence="1">
    <location>
        <begin position="1"/>
        <end position="19"/>
    </location>
</feature>
<accession>A0A179RX17</accession>
<dbReference type="OrthoDB" id="1907165at2"/>
<organism evidence="2 3">
    <name type="scientific">Methylobacterium platani</name>
    <dbReference type="NCBI Taxonomy" id="427683"/>
    <lineage>
        <taxon>Bacteria</taxon>
        <taxon>Pseudomonadati</taxon>
        <taxon>Pseudomonadota</taxon>
        <taxon>Alphaproteobacteria</taxon>
        <taxon>Hyphomicrobiales</taxon>
        <taxon>Methylobacteriaceae</taxon>
        <taxon>Methylobacterium</taxon>
    </lineage>
</organism>
<keyword evidence="1" id="KW-0732">Signal</keyword>
<proteinExistence type="predicted"/>
<evidence type="ECO:0000313" key="3">
    <source>
        <dbReference type="Proteomes" id="UP000078316"/>
    </source>
</evidence>
<evidence type="ECO:0000256" key="1">
    <source>
        <dbReference type="SAM" id="SignalP"/>
    </source>
</evidence>
<dbReference type="AlphaFoldDB" id="A0A179RX17"/>